<keyword evidence="5" id="KW-1185">Reference proteome</keyword>
<dbReference type="Proteomes" id="UP000499080">
    <property type="component" value="Unassembled WGS sequence"/>
</dbReference>
<dbReference type="EMBL" id="BGPR01142023">
    <property type="protein sequence ID" value="GBN69665.1"/>
    <property type="molecule type" value="Genomic_DNA"/>
</dbReference>
<dbReference type="EMBL" id="BGPR01142010">
    <property type="protein sequence ID" value="GBN69637.1"/>
    <property type="molecule type" value="Genomic_DNA"/>
</dbReference>
<evidence type="ECO:0000313" key="3">
    <source>
        <dbReference type="EMBL" id="GBN69665.1"/>
    </source>
</evidence>
<evidence type="ECO:0000313" key="5">
    <source>
        <dbReference type="Proteomes" id="UP000499080"/>
    </source>
</evidence>
<protein>
    <submittedName>
        <fullName evidence="4">Uncharacterized protein</fullName>
    </submittedName>
</protein>
<dbReference type="EMBL" id="BGPR01142016">
    <property type="protein sequence ID" value="GBN69649.1"/>
    <property type="molecule type" value="Genomic_DNA"/>
</dbReference>
<sequence length="43" mass="4945">LVVDDEFEDDPSDTSHRVDRLHCKKSRIWKDASYISGKILNVG</sequence>
<organism evidence="4 5">
    <name type="scientific">Araneus ventricosus</name>
    <name type="common">Orbweaver spider</name>
    <name type="synonym">Epeira ventricosa</name>
    <dbReference type="NCBI Taxonomy" id="182803"/>
    <lineage>
        <taxon>Eukaryota</taxon>
        <taxon>Metazoa</taxon>
        <taxon>Ecdysozoa</taxon>
        <taxon>Arthropoda</taxon>
        <taxon>Chelicerata</taxon>
        <taxon>Arachnida</taxon>
        <taxon>Araneae</taxon>
        <taxon>Araneomorphae</taxon>
        <taxon>Entelegynae</taxon>
        <taxon>Araneoidea</taxon>
        <taxon>Araneidae</taxon>
        <taxon>Araneus</taxon>
    </lineage>
</organism>
<evidence type="ECO:0000313" key="2">
    <source>
        <dbReference type="EMBL" id="GBN69649.1"/>
    </source>
</evidence>
<proteinExistence type="predicted"/>
<evidence type="ECO:0000313" key="4">
    <source>
        <dbReference type="EMBL" id="GBN69677.1"/>
    </source>
</evidence>
<comment type="caution">
    <text evidence="4">The sequence shown here is derived from an EMBL/GenBank/DDBJ whole genome shotgun (WGS) entry which is preliminary data.</text>
</comment>
<gene>
    <name evidence="4" type="ORF">AVEN_134552_1</name>
    <name evidence="1" type="ORF">AVEN_250462_1</name>
    <name evidence="2" type="ORF">AVEN_49857_1</name>
    <name evidence="3" type="ORF">AVEN_77773_1</name>
</gene>
<reference evidence="4 5" key="1">
    <citation type="journal article" date="2019" name="Sci. Rep.">
        <title>Orb-weaving spider Araneus ventricosus genome elucidates the spidroin gene catalogue.</title>
        <authorList>
            <person name="Kono N."/>
            <person name="Nakamura H."/>
            <person name="Ohtoshi R."/>
            <person name="Moran D.A.P."/>
            <person name="Shinohara A."/>
            <person name="Yoshida Y."/>
            <person name="Fujiwara M."/>
            <person name="Mori M."/>
            <person name="Tomita M."/>
            <person name="Arakawa K."/>
        </authorList>
    </citation>
    <scope>NUCLEOTIDE SEQUENCE [LARGE SCALE GENOMIC DNA]</scope>
</reference>
<dbReference type="EMBL" id="BGPR01142031">
    <property type="protein sequence ID" value="GBN69677.1"/>
    <property type="molecule type" value="Genomic_DNA"/>
</dbReference>
<evidence type="ECO:0000313" key="1">
    <source>
        <dbReference type="EMBL" id="GBN69637.1"/>
    </source>
</evidence>
<feature type="non-terminal residue" evidence="4">
    <location>
        <position position="1"/>
    </location>
</feature>
<accession>A0A4Y2R1Y3</accession>
<name>A0A4Y2R1Y3_ARAVE</name>
<dbReference type="AlphaFoldDB" id="A0A4Y2R1Y3"/>